<evidence type="ECO:0000259" key="2">
    <source>
        <dbReference type="Pfam" id="PF01370"/>
    </source>
</evidence>
<proteinExistence type="inferred from homology"/>
<evidence type="ECO:0000313" key="3">
    <source>
        <dbReference type="EMBL" id="KKS86351.1"/>
    </source>
</evidence>
<reference evidence="3 4" key="1">
    <citation type="journal article" date="2015" name="Nature">
        <title>rRNA introns, odd ribosomes, and small enigmatic genomes across a large radiation of phyla.</title>
        <authorList>
            <person name="Brown C.T."/>
            <person name="Hug L.A."/>
            <person name="Thomas B.C."/>
            <person name="Sharon I."/>
            <person name="Castelle C.J."/>
            <person name="Singh A."/>
            <person name="Wilkins M.J."/>
            <person name="Williams K.H."/>
            <person name="Banfield J.F."/>
        </authorList>
    </citation>
    <scope>NUCLEOTIDE SEQUENCE [LARGE SCALE GENOMIC DNA]</scope>
</reference>
<dbReference type="Gene3D" id="3.90.25.10">
    <property type="entry name" value="UDP-galactose 4-epimerase, domain 1"/>
    <property type="match status" value="1"/>
</dbReference>
<accession>A0A0G1ETE1</accession>
<dbReference type="InterPro" id="IPR036291">
    <property type="entry name" value="NAD(P)-bd_dom_sf"/>
</dbReference>
<dbReference type="InterPro" id="IPR001509">
    <property type="entry name" value="Epimerase_deHydtase"/>
</dbReference>
<gene>
    <name evidence="3" type="ORF">UV59_C0001G0074</name>
</gene>
<dbReference type="Proteomes" id="UP000034543">
    <property type="component" value="Unassembled WGS sequence"/>
</dbReference>
<comment type="similarity">
    <text evidence="1">Belongs to the NAD(P)-dependent epimerase/dehydratase family.</text>
</comment>
<dbReference type="AlphaFoldDB" id="A0A0G1ETE1"/>
<dbReference type="SUPFAM" id="SSF51735">
    <property type="entry name" value="NAD(P)-binding Rossmann-fold domains"/>
    <property type="match status" value="1"/>
</dbReference>
<name>A0A0G1ETE1_9BACT</name>
<dbReference type="STRING" id="1618436.UV59_C0001G0074"/>
<dbReference type="Pfam" id="PF01370">
    <property type="entry name" value="Epimerase"/>
    <property type="match status" value="1"/>
</dbReference>
<dbReference type="EMBL" id="LCFB01000001">
    <property type="protein sequence ID" value="KKS86351.1"/>
    <property type="molecule type" value="Genomic_DNA"/>
</dbReference>
<feature type="domain" description="NAD-dependent epimerase/dehydratase" evidence="2">
    <location>
        <begin position="3"/>
        <end position="160"/>
    </location>
</feature>
<comment type="caution">
    <text evidence="3">The sequence shown here is derived from an EMBL/GenBank/DDBJ whole genome shotgun (WGS) entry which is preliminary data.</text>
</comment>
<protein>
    <submittedName>
        <fullName evidence="3">UDP-glucose 4-epimerase</fullName>
    </submittedName>
</protein>
<evidence type="ECO:0000256" key="1">
    <source>
        <dbReference type="ARBA" id="ARBA00007637"/>
    </source>
</evidence>
<dbReference type="Gene3D" id="3.40.50.720">
    <property type="entry name" value="NAD(P)-binding Rossmann-like Domain"/>
    <property type="match status" value="1"/>
</dbReference>
<evidence type="ECO:0000313" key="4">
    <source>
        <dbReference type="Proteomes" id="UP000034543"/>
    </source>
</evidence>
<organism evidence="3 4">
    <name type="scientific">Candidatus Gottesmanbacteria bacterium GW2011_GWA1_43_11</name>
    <dbReference type="NCBI Taxonomy" id="1618436"/>
    <lineage>
        <taxon>Bacteria</taxon>
        <taxon>Candidatus Gottesmaniibacteriota</taxon>
    </lineage>
</organism>
<dbReference type="PATRIC" id="fig|1618436.3.peg.77"/>
<dbReference type="PANTHER" id="PTHR43000">
    <property type="entry name" value="DTDP-D-GLUCOSE 4,6-DEHYDRATASE-RELATED"/>
    <property type="match status" value="1"/>
</dbReference>
<sequence length="231" mass="25121">MEVRKSVSDPKFDAQVNILGLINLMETGKNFGLKKVIFASSGGAIYGDADILPTPENYPVRPASPYGISKFTSELYLNFYAQTYAVPFVALRYGNVYGPRQNPHGEAGVVAIFTRKLLAGETPVINGDGEQARDFVFVTDVVNANVRALERTAKLQVNIGTSQKTTVNTIFHELVKLTGSAAPETHGPAKPGEQRVSVLKTELAKSALGWTPQVTLTEGLARTVEYFKNEN</sequence>